<feature type="signal peptide" evidence="2">
    <location>
        <begin position="1"/>
        <end position="21"/>
    </location>
</feature>
<accession>A0A1M3KZD0</accession>
<gene>
    <name evidence="4" type="ORF">BGO89_05985</name>
</gene>
<sequence length="236" mass="25469">MKKITLSIMALAAAGAVQMSAQSAIGTVVTLTGQMLNANTLAPVEANYALYDAAGKKVGQGSRSNPNDGYLVTGLKPGETYSIHIEDPRFFIQEFKVDVPKTSKYAEISKDFVVRPMEVGKKLAVVPIPFDLKKTTIKVGTEDELDELAHMLVKNQGVNVEVVCYPDEEGTSESIGKLSAERSATIKAYLQKGGVNAQRITTRTVNTTDPLNPPPIRKAAKGKRYVGPVYLVVTKV</sequence>
<dbReference type="Gene3D" id="3.30.1330.60">
    <property type="entry name" value="OmpA-like domain"/>
    <property type="match status" value="1"/>
</dbReference>
<evidence type="ECO:0000256" key="1">
    <source>
        <dbReference type="PROSITE-ProRule" id="PRU00473"/>
    </source>
</evidence>
<keyword evidence="2" id="KW-0732">Signal</keyword>
<dbReference type="EMBL" id="MKVH01000020">
    <property type="protein sequence ID" value="OJX57948.1"/>
    <property type="molecule type" value="Genomic_DNA"/>
</dbReference>
<evidence type="ECO:0000259" key="3">
    <source>
        <dbReference type="PROSITE" id="PS51123"/>
    </source>
</evidence>
<feature type="chain" id="PRO_5009894977" description="OmpA-like domain-containing protein" evidence="2">
    <location>
        <begin position="22"/>
        <end position="236"/>
    </location>
</feature>
<dbReference type="PROSITE" id="PS51123">
    <property type="entry name" value="OMPA_2"/>
    <property type="match status" value="1"/>
</dbReference>
<dbReference type="Pfam" id="PF00691">
    <property type="entry name" value="OmpA"/>
    <property type="match status" value="1"/>
</dbReference>
<evidence type="ECO:0000313" key="4">
    <source>
        <dbReference type="EMBL" id="OJX57948.1"/>
    </source>
</evidence>
<dbReference type="InterPro" id="IPR006665">
    <property type="entry name" value="OmpA-like"/>
</dbReference>
<dbReference type="SUPFAM" id="SSF103088">
    <property type="entry name" value="OmpA-like"/>
    <property type="match status" value="1"/>
</dbReference>
<feature type="domain" description="OmpA-like" evidence="3">
    <location>
        <begin position="119"/>
        <end position="234"/>
    </location>
</feature>
<evidence type="ECO:0000313" key="5">
    <source>
        <dbReference type="Proteomes" id="UP000184233"/>
    </source>
</evidence>
<dbReference type="Proteomes" id="UP000184233">
    <property type="component" value="Unassembled WGS sequence"/>
</dbReference>
<dbReference type="GO" id="GO:0016020">
    <property type="term" value="C:membrane"/>
    <property type="evidence" value="ECO:0007669"/>
    <property type="project" value="UniProtKB-UniRule"/>
</dbReference>
<dbReference type="InterPro" id="IPR036737">
    <property type="entry name" value="OmpA-like_sf"/>
</dbReference>
<dbReference type="AlphaFoldDB" id="A0A1M3KZD0"/>
<comment type="caution">
    <text evidence="4">The sequence shown here is derived from an EMBL/GenBank/DDBJ whole genome shotgun (WGS) entry which is preliminary data.</text>
</comment>
<proteinExistence type="predicted"/>
<organism evidence="4 5">
    <name type="scientific">Candidatus Kapaibacterium thiocyanatum</name>
    <dbReference type="NCBI Taxonomy" id="1895771"/>
    <lineage>
        <taxon>Bacteria</taxon>
        <taxon>Pseudomonadati</taxon>
        <taxon>Candidatus Kapaibacteriota</taxon>
        <taxon>Candidatus Kapaibacteriia</taxon>
        <taxon>Candidatus Kapaibacteriales</taxon>
        <taxon>Candidatus Kapaibacteriaceae</taxon>
        <taxon>Candidatus Kapaibacterium</taxon>
    </lineage>
</organism>
<protein>
    <recommendedName>
        <fullName evidence="3">OmpA-like domain-containing protein</fullName>
    </recommendedName>
</protein>
<keyword evidence="1" id="KW-0472">Membrane</keyword>
<dbReference type="STRING" id="1895771.BGO89_05985"/>
<reference evidence="4 5" key="1">
    <citation type="submission" date="2016-09" db="EMBL/GenBank/DDBJ databases">
        <title>Genome-resolved meta-omics ties microbial dynamics to process performance in biotechnology for thiocyanate degradation.</title>
        <authorList>
            <person name="Kantor R.S."/>
            <person name="Huddy R.J."/>
            <person name="Iyer R."/>
            <person name="Thomas B.C."/>
            <person name="Brown C.T."/>
            <person name="Anantharaman K."/>
            <person name="Tringe S."/>
            <person name="Hettich R.L."/>
            <person name="Harrison S.T."/>
            <person name="Banfield J.F."/>
        </authorList>
    </citation>
    <scope>NUCLEOTIDE SEQUENCE [LARGE SCALE GENOMIC DNA]</scope>
    <source>
        <strain evidence="4">59-99</strain>
    </source>
</reference>
<evidence type="ECO:0000256" key="2">
    <source>
        <dbReference type="SAM" id="SignalP"/>
    </source>
</evidence>
<name>A0A1M3KZD0_9BACT</name>